<organism evidence="4 5">
    <name type="scientific">Candidatus Mcinerneyibacterium aminivorans</name>
    <dbReference type="NCBI Taxonomy" id="2703815"/>
    <lineage>
        <taxon>Bacteria</taxon>
        <taxon>Candidatus Macinerneyibacteriota</taxon>
        <taxon>Candidatus Mcinerneyibacteria</taxon>
        <taxon>Candidatus Mcinerneyibacteriales</taxon>
        <taxon>Candidatus Mcinerneyibacteriaceae</taxon>
        <taxon>Candidatus Mcinerneyibacterium</taxon>
    </lineage>
</organism>
<dbReference type="EMBL" id="VSIX01000056">
    <property type="protein sequence ID" value="TYB31089.1"/>
    <property type="molecule type" value="Genomic_DNA"/>
</dbReference>
<evidence type="ECO:0000313" key="4">
    <source>
        <dbReference type="EMBL" id="TYB31089.1"/>
    </source>
</evidence>
<name>A0A5D0MKL7_9BACT</name>
<feature type="transmembrane region" description="Helical" evidence="2">
    <location>
        <begin position="85"/>
        <end position="108"/>
    </location>
</feature>
<keyword evidence="5" id="KW-1185">Reference proteome</keyword>
<feature type="transmembrane region" description="Helical" evidence="2">
    <location>
        <begin position="12"/>
        <end position="33"/>
    </location>
</feature>
<dbReference type="Proteomes" id="UP000324143">
    <property type="component" value="Unassembled WGS sequence"/>
</dbReference>
<dbReference type="InterPro" id="IPR029016">
    <property type="entry name" value="GAF-like_dom_sf"/>
</dbReference>
<dbReference type="InterPro" id="IPR003018">
    <property type="entry name" value="GAF"/>
</dbReference>
<evidence type="ECO:0000313" key="5">
    <source>
        <dbReference type="Proteomes" id="UP000324143"/>
    </source>
</evidence>
<accession>A0A5D0MKL7</accession>
<comment type="caution">
    <text evidence="4">The sequence shown here is derived from an EMBL/GenBank/DDBJ whole genome shotgun (WGS) entry which is preliminary data.</text>
</comment>
<keyword evidence="1" id="KW-0175">Coiled coil</keyword>
<dbReference type="SUPFAM" id="SSF55781">
    <property type="entry name" value="GAF domain-like"/>
    <property type="match status" value="1"/>
</dbReference>
<proteinExistence type="predicted"/>
<evidence type="ECO:0000259" key="3">
    <source>
        <dbReference type="Pfam" id="PF13492"/>
    </source>
</evidence>
<evidence type="ECO:0000256" key="2">
    <source>
        <dbReference type="SAM" id="Phobius"/>
    </source>
</evidence>
<dbReference type="Pfam" id="PF13492">
    <property type="entry name" value="GAF_3"/>
    <property type="match status" value="1"/>
</dbReference>
<feature type="domain" description="GAF" evidence="3">
    <location>
        <begin position="175"/>
        <end position="281"/>
    </location>
</feature>
<feature type="coiled-coil region" evidence="1">
    <location>
        <begin position="112"/>
        <end position="139"/>
    </location>
</feature>
<sequence length="412" mass="48834">MKFNMMKMKENYYGIVETIIADFLILVIFFLSYSGRIQFLNLNIHPFIIVVAVVALRYGNIIGLISAGVSSLFYLYVYLSTGRDLYLFFIDFSYYKFFVMFFLTAIILGKFRDNQKNTIANLKKDIKDLETRYDRLKKINKKNSFIKEQFKKRIIDSNGSLYYLHEIVKSLESLDPEQIFTELMGILKKFIKAKSVSIYVFDSKKNFLRLKARFGGKTKLKSSIDLEKNNILKKALNEEEYEKQELYNKLGSFLLVSPIRYRNEILGMVAVEELEFEMLTDFTETLFKLIIKCVDKSLYAAIISEKTETSNKYHQNTNVMKLDKFKNRLQHEKRRREEYGMDYTLLKFKNNDFDLKEINNRMNYIIRDVDVLSYDEEKDVIIVLLPATPKEFVDKIEKRIMTQFDFELEKAL</sequence>
<evidence type="ECO:0000256" key="1">
    <source>
        <dbReference type="SAM" id="Coils"/>
    </source>
</evidence>
<keyword evidence="2" id="KW-0472">Membrane</keyword>
<reference evidence="4" key="1">
    <citation type="submission" date="2019-08" db="EMBL/GenBank/DDBJ databases">
        <title>Genomic characterization of a novel candidate phylum (ARYD3) from a high temperature, high salinity tertiary oil reservoir in north central Oklahoma, USA.</title>
        <authorList>
            <person name="Youssef N.H."/>
            <person name="Yadav A."/>
            <person name="Elshahed M.S."/>
        </authorList>
    </citation>
    <scope>NUCLEOTIDE SEQUENCE [LARGE SCALE GENOMIC DNA]</scope>
    <source>
        <strain evidence="4">ARYD3</strain>
    </source>
</reference>
<gene>
    <name evidence="4" type="ORF">FXF47_05905</name>
</gene>
<feature type="transmembrane region" description="Helical" evidence="2">
    <location>
        <begin position="39"/>
        <end position="56"/>
    </location>
</feature>
<keyword evidence="2" id="KW-0812">Transmembrane</keyword>
<protein>
    <recommendedName>
        <fullName evidence="3">GAF domain-containing protein</fullName>
    </recommendedName>
</protein>
<keyword evidence="2" id="KW-1133">Transmembrane helix</keyword>
<dbReference type="AlphaFoldDB" id="A0A5D0MKL7"/>
<dbReference type="Gene3D" id="3.30.450.40">
    <property type="match status" value="1"/>
</dbReference>